<feature type="transmembrane region" description="Helical" evidence="1">
    <location>
        <begin position="62"/>
        <end position="82"/>
    </location>
</feature>
<name>A0A1G2PHW6_9BACT</name>
<dbReference type="AlphaFoldDB" id="A0A1G2PHW6"/>
<accession>A0A1G2PHW6</accession>
<keyword evidence="1" id="KW-0472">Membrane</keyword>
<protein>
    <submittedName>
        <fullName evidence="2">Uncharacterized protein</fullName>
    </submittedName>
</protein>
<evidence type="ECO:0000313" key="2">
    <source>
        <dbReference type="EMBL" id="OHA47938.1"/>
    </source>
</evidence>
<gene>
    <name evidence="2" type="ORF">A2806_02595</name>
</gene>
<organism evidence="2 3">
    <name type="scientific">Candidatus Terrybacteria bacterium RIFCSPHIGHO2_01_FULL_48_17</name>
    <dbReference type="NCBI Taxonomy" id="1802362"/>
    <lineage>
        <taxon>Bacteria</taxon>
        <taxon>Candidatus Terryibacteriota</taxon>
    </lineage>
</organism>
<evidence type="ECO:0000256" key="1">
    <source>
        <dbReference type="SAM" id="Phobius"/>
    </source>
</evidence>
<evidence type="ECO:0000313" key="3">
    <source>
        <dbReference type="Proteomes" id="UP000177629"/>
    </source>
</evidence>
<feature type="transmembrane region" description="Helical" evidence="1">
    <location>
        <begin position="29"/>
        <end position="50"/>
    </location>
</feature>
<dbReference type="EMBL" id="MHSS01000011">
    <property type="protein sequence ID" value="OHA47938.1"/>
    <property type="molecule type" value="Genomic_DNA"/>
</dbReference>
<keyword evidence="1" id="KW-1133">Transmembrane helix</keyword>
<sequence length="90" mass="10366">MRGYGNPQPVVAYCGILLFMRTDVLLTKLSIIFGGFGIFSWFIASLFHWIEHGIPRINADDWMSDAMVLLLIAIWLKLGALYHKPERNRE</sequence>
<proteinExistence type="predicted"/>
<dbReference type="Proteomes" id="UP000177629">
    <property type="component" value="Unassembled WGS sequence"/>
</dbReference>
<keyword evidence="1" id="KW-0812">Transmembrane</keyword>
<comment type="caution">
    <text evidence="2">The sequence shown here is derived from an EMBL/GenBank/DDBJ whole genome shotgun (WGS) entry which is preliminary data.</text>
</comment>
<reference evidence="2 3" key="1">
    <citation type="journal article" date="2016" name="Nat. Commun.">
        <title>Thousands of microbial genomes shed light on interconnected biogeochemical processes in an aquifer system.</title>
        <authorList>
            <person name="Anantharaman K."/>
            <person name="Brown C.T."/>
            <person name="Hug L.A."/>
            <person name="Sharon I."/>
            <person name="Castelle C.J."/>
            <person name="Probst A.J."/>
            <person name="Thomas B.C."/>
            <person name="Singh A."/>
            <person name="Wilkins M.J."/>
            <person name="Karaoz U."/>
            <person name="Brodie E.L."/>
            <person name="Williams K.H."/>
            <person name="Hubbard S.S."/>
            <person name="Banfield J.F."/>
        </authorList>
    </citation>
    <scope>NUCLEOTIDE SEQUENCE [LARGE SCALE GENOMIC DNA]</scope>
</reference>